<dbReference type="NCBIfam" id="TIGR01770">
    <property type="entry name" value="NDH_I_N"/>
    <property type="match status" value="1"/>
</dbReference>
<evidence type="ECO:0000256" key="2">
    <source>
        <dbReference type="ARBA" id="ARBA00022448"/>
    </source>
</evidence>
<evidence type="ECO:0000256" key="8">
    <source>
        <dbReference type="ARBA" id="ARBA00022989"/>
    </source>
</evidence>
<dbReference type="InterPro" id="IPR010096">
    <property type="entry name" value="NADH-Q_OxRdtase_suN/2"/>
</dbReference>
<comment type="subcellular location">
    <subcellularLocation>
        <location evidence="1 11">Cell membrane</location>
        <topology evidence="1 11">Multi-pass membrane protein</topology>
    </subcellularLocation>
    <subcellularLocation>
        <location evidence="12">Membrane</location>
        <topology evidence="12">Multi-pass membrane protein</topology>
    </subcellularLocation>
</comment>
<dbReference type="Proteomes" id="UP001139263">
    <property type="component" value="Unassembled WGS sequence"/>
</dbReference>
<feature type="transmembrane region" description="Helical" evidence="11">
    <location>
        <begin position="389"/>
        <end position="414"/>
    </location>
</feature>
<keyword evidence="5" id="KW-0521">NADP</keyword>
<feature type="transmembrane region" description="Helical" evidence="11">
    <location>
        <begin position="459"/>
        <end position="478"/>
    </location>
</feature>
<feature type="transmembrane region" description="Helical" evidence="11">
    <location>
        <begin position="109"/>
        <end position="128"/>
    </location>
</feature>
<feature type="transmembrane region" description="Helical" evidence="11">
    <location>
        <begin position="134"/>
        <end position="153"/>
    </location>
</feature>
<feature type="transmembrane region" description="Helical" evidence="11">
    <location>
        <begin position="44"/>
        <end position="64"/>
    </location>
</feature>
<keyword evidence="10 11" id="KW-0472">Membrane</keyword>
<keyword evidence="15" id="KW-0560">Oxidoreductase</keyword>
<keyword evidence="7 11" id="KW-1278">Translocase</keyword>
<dbReference type="Pfam" id="PF00361">
    <property type="entry name" value="Proton_antipo_M"/>
    <property type="match status" value="1"/>
</dbReference>
<feature type="transmembrane region" description="Helical" evidence="11">
    <location>
        <begin position="278"/>
        <end position="299"/>
    </location>
</feature>
<dbReference type="InterPro" id="IPR001750">
    <property type="entry name" value="ND/Mrp_TM"/>
</dbReference>
<dbReference type="PANTHER" id="PTHR22773">
    <property type="entry name" value="NADH DEHYDROGENASE"/>
    <property type="match status" value="1"/>
</dbReference>
<evidence type="ECO:0000259" key="14">
    <source>
        <dbReference type="Pfam" id="PF19530"/>
    </source>
</evidence>
<reference evidence="15" key="1">
    <citation type="submission" date="2022-03" db="EMBL/GenBank/DDBJ databases">
        <title>Draft Genome Sequence of Firmicute Strain S0AB, a Heterotrophic Iron/Sulfur-Oxidizing Extreme Acidophile.</title>
        <authorList>
            <person name="Vergara E."/>
            <person name="Pakostova E."/>
            <person name="Johnson D.B."/>
            <person name="Holmes D.S."/>
        </authorList>
    </citation>
    <scope>NUCLEOTIDE SEQUENCE</scope>
    <source>
        <strain evidence="15">S0AB</strain>
    </source>
</reference>
<protein>
    <recommendedName>
        <fullName evidence="11">NADH-quinone oxidoreductase subunit N</fullName>
        <ecNumber evidence="11">7.1.1.-</ecNumber>
    </recommendedName>
    <alternativeName>
        <fullName evidence="11">NADH dehydrogenase I subunit N</fullName>
    </alternativeName>
    <alternativeName>
        <fullName evidence="11">NDH-1 subunit N</fullName>
    </alternativeName>
</protein>
<comment type="function">
    <text evidence="11">NDH-1 shuttles electrons from NADH, via FMN and iron-sulfur (Fe-S) centers, to quinones in the respiratory chain. The immediate electron acceptor for the enzyme in this species is believed to be a menaquinone. Couples the redox reaction to proton translocation (for every two electrons transferred, four hydrogen ions are translocated across the cytoplasmic membrane), and thus conserves the redox energy in a proton gradient.</text>
</comment>
<evidence type="ECO:0000313" key="15">
    <source>
        <dbReference type="EMBL" id="MCI0183387.1"/>
    </source>
</evidence>
<dbReference type="EMBL" id="JALBUF010000004">
    <property type="protein sequence ID" value="MCI0183387.1"/>
    <property type="molecule type" value="Genomic_DNA"/>
</dbReference>
<accession>A0A9X2AEI6</accession>
<dbReference type="HAMAP" id="MF_00445">
    <property type="entry name" value="NDH1_NuoN_1"/>
    <property type="match status" value="1"/>
</dbReference>
<proteinExistence type="inferred from homology"/>
<dbReference type="EC" id="7.1.1.-" evidence="11"/>
<keyword evidence="16" id="KW-1185">Reference proteome</keyword>
<evidence type="ECO:0000256" key="6">
    <source>
        <dbReference type="ARBA" id="ARBA00022957"/>
    </source>
</evidence>
<feature type="transmembrane region" description="Helical" evidence="11">
    <location>
        <begin position="20"/>
        <end position="37"/>
    </location>
</feature>
<comment type="catalytic activity">
    <reaction evidence="11">
        <text>a quinone + NADH + 5 H(+)(in) = a quinol + NAD(+) + 4 H(+)(out)</text>
        <dbReference type="Rhea" id="RHEA:57888"/>
        <dbReference type="ChEBI" id="CHEBI:15378"/>
        <dbReference type="ChEBI" id="CHEBI:24646"/>
        <dbReference type="ChEBI" id="CHEBI:57540"/>
        <dbReference type="ChEBI" id="CHEBI:57945"/>
        <dbReference type="ChEBI" id="CHEBI:132124"/>
    </reaction>
</comment>
<keyword evidence="2 11" id="KW-0813">Transport</keyword>
<dbReference type="Pfam" id="PF19530">
    <property type="entry name" value="Ndh2_N"/>
    <property type="match status" value="1"/>
</dbReference>
<feature type="transmembrane region" description="Helical" evidence="11">
    <location>
        <begin position="209"/>
        <end position="235"/>
    </location>
</feature>
<sequence>MESAMHVVSFSDIWRSMGPEVIVIGGAFLIMLIELLLPQNKRQWVPWLAVIDVIVAAILIISRFDEGILVYSNANFVVDGFSNIFKLVILLGTFLVILLAIAEQRKKALPYEYSYLLLFASGGAMIITSGIDLVLLYVGLELLSIATYILVALNRRDGRSAEGGLKYLIVGSIASATILYGLSFLYGVAGSTNLGQIAVALQNDWANDSAILFVSFALILAGVAVKISVVPFHMWTPDVYEGAPTPVTAYLAVVSKAAVIAFMLRVFIFAFGDKFQDWWLLMAWLSVITMVVGNFGALAQHNVKRILAYSSIGQVGYLIMPFAAIGQTQNVSNMWQALSSISFYLFVYAVMTIGAFAVLSKVSQERGSDQVEAFAGLYKRNPWLATMMAIFLLSLAGLPLTGGFFGKFMIFLVAFNAGQYWLGIILFATSAVAFYYYFGILKAIFVLEPTGDDEKIKSGGLLNTIVGLCALGTLYLGLVPGPFLHVLNQVHWFG</sequence>
<evidence type="ECO:0000256" key="4">
    <source>
        <dbReference type="ARBA" id="ARBA00022719"/>
    </source>
</evidence>
<feature type="domain" description="NADH:quinone oxidoreductase/Mrp antiporter transmembrane" evidence="13">
    <location>
        <begin position="132"/>
        <end position="429"/>
    </location>
</feature>
<feature type="transmembrane region" description="Helical" evidence="11">
    <location>
        <begin position="84"/>
        <end position="102"/>
    </location>
</feature>
<keyword evidence="4 11" id="KW-0874">Quinone</keyword>
<dbReference type="GO" id="GO:0048038">
    <property type="term" value="F:quinone binding"/>
    <property type="evidence" value="ECO:0007669"/>
    <property type="project" value="UniProtKB-KW"/>
</dbReference>
<dbReference type="GO" id="GO:0008137">
    <property type="term" value="F:NADH dehydrogenase (ubiquinone) activity"/>
    <property type="evidence" value="ECO:0007669"/>
    <property type="project" value="InterPro"/>
</dbReference>
<feature type="transmembrane region" description="Helical" evidence="11">
    <location>
        <begin position="306"/>
        <end position="325"/>
    </location>
</feature>
<evidence type="ECO:0000259" key="13">
    <source>
        <dbReference type="Pfam" id="PF00361"/>
    </source>
</evidence>
<evidence type="ECO:0000256" key="9">
    <source>
        <dbReference type="ARBA" id="ARBA00023027"/>
    </source>
</evidence>
<dbReference type="GO" id="GO:0050136">
    <property type="term" value="F:NADH dehydrogenase (quinone) (non-electrogenic) activity"/>
    <property type="evidence" value="ECO:0007669"/>
    <property type="project" value="UniProtKB-UniRule"/>
</dbReference>
<dbReference type="GO" id="GO:0005886">
    <property type="term" value="C:plasma membrane"/>
    <property type="evidence" value="ECO:0007669"/>
    <property type="project" value="UniProtKB-SubCell"/>
</dbReference>
<keyword evidence="9 11" id="KW-0520">NAD</keyword>
<keyword evidence="3 11" id="KW-0812">Transmembrane</keyword>
<evidence type="ECO:0000256" key="1">
    <source>
        <dbReference type="ARBA" id="ARBA00004651"/>
    </source>
</evidence>
<evidence type="ECO:0000256" key="11">
    <source>
        <dbReference type="HAMAP-Rule" id="MF_00445"/>
    </source>
</evidence>
<dbReference type="GO" id="GO:0042773">
    <property type="term" value="P:ATP synthesis coupled electron transport"/>
    <property type="evidence" value="ECO:0007669"/>
    <property type="project" value="InterPro"/>
</dbReference>
<keyword evidence="11" id="KW-1003">Cell membrane</keyword>
<keyword evidence="8 11" id="KW-1133">Transmembrane helix</keyword>
<evidence type="ECO:0000256" key="12">
    <source>
        <dbReference type="RuleBase" id="RU000320"/>
    </source>
</evidence>
<feature type="domain" description="NAD(P)H-quinone oxidoreductase subunit 2 N-terminal" evidence="14">
    <location>
        <begin position="3"/>
        <end position="101"/>
    </location>
</feature>
<evidence type="ECO:0000256" key="7">
    <source>
        <dbReference type="ARBA" id="ARBA00022967"/>
    </source>
</evidence>
<dbReference type="InterPro" id="IPR045693">
    <property type="entry name" value="Ndh2_N"/>
</dbReference>
<dbReference type="RefSeq" id="WP_241713628.1">
    <property type="nucleotide sequence ID" value="NZ_JALBUF010000004.1"/>
</dbReference>
<comment type="similarity">
    <text evidence="11">Belongs to the complex I subunit 2 family.</text>
</comment>
<evidence type="ECO:0000313" key="16">
    <source>
        <dbReference type="Proteomes" id="UP001139263"/>
    </source>
</evidence>
<comment type="caution">
    <text evidence="15">The sequence shown here is derived from an EMBL/GenBank/DDBJ whole genome shotgun (WGS) entry which is preliminary data.</text>
</comment>
<name>A0A9X2AEI6_9BACL</name>
<comment type="subunit">
    <text evidence="11">NDH-1 is composed of 14 different subunits. Subunits NuoA, H, J, K, L, M, N constitute the membrane sector of the complex.</text>
</comment>
<evidence type="ECO:0000256" key="3">
    <source>
        <dbReference type="ARBA" id="ARBA00022692"/>
    </source>
</evidence>
<evidence type="ECO:0000256" key="10">
    <source>
        <dbReference type="ARBA" id="ARBA00023136"/>
    </source>
</evidence>
<feature type="transmembrane region" description="Helical" evidence="11">
    <location>
        <begin position="337"/>
        <end position="359"/>
    </location>
</feature>
<dbReference type="AlphaFoldDB" id="A0A9X2AEI6"/>
<evidence type="ECO:0000256" key="5">
    <source>
        <dbReference type="ARBA" id="ARBA00022857"/>
    </source>
</evidence>
<organism evidence="15 16">
    <name type="scientific">Sulfoacidibacillus ferrooxidans</name>
    <dbReference type="NCBI Taxonomy" id="2005001"/>
    <lineage>
        <taxon>Bacteria</taxon>
        <taxon>Bacillati</taxon>
        <taxon>Bacillota</taxon>
        <taxon>Bacilli</taxon>
        <taxon>Bacillales</taxon>
        <taxon>Alicyclobacillaceae</taxon>
        <taxon>Sulfoacidibacillus</taxon>
    </lineage>
</organism>
<gene>
    <name evidence="15" type="primary">ndhB_2</name>
    <name evidence="11" type="synonym">nuoN</name>
    <name evidence="15" type="ORF">MM817_01664</name>
</gene>
<feature type="transmembrane region" description="Helical" evidence="11">
    <location>
        <begin position="420"/>
        <end position="438"/>
    </location>
</feature>
<feature type="transmembrane region" description="Helical" evidence="11">
    <location>
        <begin position="247"/>
        <end position="272"/>
    </location>
</feature>
<feature type="transmembrane region" description="Helical" evidence="11">
    <location>
        <begin position="165"/>
        <end position="189"/>
    </location>
</feature>
<keyword evidence="6" id="KW-0618">Plastoquinone</keyword>